<protein>
    <submittedName>
        <fullName evidence="2">Uncharacterized protein</fullName>
    </submittedName>
</protein>
<proteinExistence type="predicted"/>
<accession>A0AA48RDR2</accession>
<gene>
    <name evidence="2" type="ORF">AMST5_01504</name>
</gene>
<dbReference type="SUPFAM" id="SSF53850">
    <property type="entry name" value="Periplasmic binding protein-like II"/>
    <property type="match status" value="1"/>
</dbReference>
<dbReference type="EMBL" id="OY288114">
    <property type="protein sequence ID" value="CAJ0862600.1"/>
    <property type="molecule type" value="Genomic_DNA"/>
</dbReference>
<evidence type="ECO:0000313" key="2">
    <source>
        <dbReference type="EMBL" id="CAJ0862600.1"/>
    </source>
</evidence>
<keyword evidence="1" id="KW-0812">Transmembrane</keyword>
<dbReference type="Pfam" id="PF16868">
    <property type="entry name" value="NMT1_3"/>
    <property type="match status" value="1"/>
</dbReference>
<dbReference type="PANTHER" id="PTHR42941">
    <property type="entry name" value="SLL1037 PROTEIN"/>
    <property type="match status" value="1"/>
</dbReference>
<name>A0AA48RDR2_9ZZZZ</name>
<organism evidence="2">
    <name type="scientific">freshwater sediment metagenome</name>
    <dbReference type="NCBI Taxonomy" id="556182"/>
    <lineage>
        <taxon>unclassified sequences</taxon>
        <taxon>metagenomes</taxon>
        <taxon>ecological metagenomes</taxon>
    </lineage>
</organism>
<reference evidence="2" key="1">
    <citation type="submission" date="2023-07" db="EMBL/GenBank/DDBJ databases">
        <authorList>
            <person name="Pelsma A.J. K."/>
        </authorList>
    </citation>
    <scope>NUCLEOTIDE SEQUENCE</scope>
</reference>
<dbReference type="Gene3D" id="3.40.190.10">
    <property type="entry name" value="Periplasmic binding protein-like II"/>
    <property type="match status" value="2"/>
</dbReference>
<dbReference type="AlphaFoldDB" id="A0AA48RDR2"/>
<keyword evidence="1" id="KW-0472">Membrane</keyword>
<dbReference type="PANTHER" id="PTHR42941:SF1">
    <property type="entry name" value="SLL1037 PROTEIN"/>
    <property type="match status" value="1"/>
</dbReference>
<evidence type="ECO:0000256" key="1">
    <source>
        <dbReference type="SAM" id="Phobius"/>
    </source>
</evidence>
<feature type="transmembrane region" description="Helical" evidence="1">
    <location>
        <begin position="20"/>
        <end position="36"/>
    </location>
</feature>
<dbReference type="InterPro" id="IPR011852">
    <property type="entry name" value="TRAP_TAXI"/>
</dbReference>
<sequence length="457" mass="51084">MEAAREELVSDFELILEHRYLLIALAVTLIGVMLFSNPPPPSRVVLAAGPPGSAYGAFAEAYRKFFATRGITLEVRQTQGALENARLVTDPESKVEVAFVQAGLIDPPDRGQIRSLGSLNYAPVWLFFRGSDNGGKLQKFMELGQRRVAIGPAESGSYSAAMKLLSLNRQPATKNLVILPPAEAVAAINRNDLDAVLLVDGVDSENIRGLIANPELQLANFARAAAYARAVNHWQHLSVPMGGLDLARNFPPQETHIIATTTDLIVKENVHPAIQMLLLQAAGEVNGRESFFERRGEFPSFKNDDIEESEEARIFYKSGGPTLMKYLPFWLAEFFSRMSFYLLPLFLLSYPTIKILLDYRVKQGRIKINAVYRQLAGLDRQLTHSFEAADREDCLRKLNGMERAAMALRLPRELSGEYFMLRSNIDYIRRCLMRGDPYVDPRCEPSPGQPELAPRET</sequence>
<keyword evidence="1" id="KW-1133">Transmembrane helix</keyword>